<keyword evidence="3" id="KW-1185">Reference proteome</keyword>
<name>A0AAV4V1F9_9ARAC</name>
<organism evidence="2 3">
    <name type="scientific">Caerostris darwini</name>
    <dbReference type="NCBI Taxonomy" id="1538125"/>
    <lineage>
        <taxon>Eukaryota</taxon>
        <taxon>Metazoa</taxon>
        <taxon>Ecdysozoa</taxon>
        <taxon>Arthropoda</taxon>
        <taxon>Chelicerata</taxon>
        <taxon>Arachnida</taxon>
        <taxon>Araneae</taxon>
        <taxon>Araneomorphae</taxon>
        <taxon>Entelegynae</taxon>
        <taxon>Araneoidea</taxon>
        <taxon>Araneidae</taxon>
        <taxon>Caerostris</taxon>
    </lineage>
</organism>
<dbReference type="Proteomes" id="UP001054837">
    <property type="component" value="Unassembled WGS sequence"/>
</dbReference>
<reference evidence="2 3" key="1">
    <citation type="submission" date="2021-06" db="EMBL/GenBank/DDBJ databases">
        <title>Caerostris darwini draft genome.</title>
        <authorList>
            <person name="Kono N."/>
            <person name="Arakawa K."/>
        </authorList>
    </citation>
    <scope>NUCLEOTIDE SEQUENCE [LARGE SCALE GENOMIC DNA]</scope>
</reference>
<feature type="compositionally biased region" description="Basic and acidic residues" evidence="1">
    <location>
        <begin position="136"/>
        <end position="151"/>
    </location>
</feature>
<protein>
    <submittedName>
        <fullName evidence="2">Uncharacterized protein</fullName>
    </submittedName>
</protein>
<evidence type="ECO:0000313" key="3">
    <source>
        <dbReference type="Proteomes" id="UP001054837"/>
    </source>
</evidence>
<comment type="caution">
    <text evidence="2">The sequence shown here is derived from an EMBL/GenBank/DDBJ whole genome shotgun (WGS) entry which is preliminary data.</text>
</comment>
<proteinExistence type="predicted"/>
<gene>
    <name evidence="2" type="ORF">CDAR_261741</name>
</gene>
<evidence type="ECO:0000256" key="1">
    <source>
        <dbReference type="SAM" id="MobiDB-lite"/>
    </source>
</evidence>
<dbReference type="EMBL" id="BPLQ01012237">
    <property type="protein sequence ID" value="GIY63868.1"/>
    <property type="molecule type" value="Genomic_DNA"/>
</dbReference>
<sequence>MQASTWGNGQGIKRGGSNFLINSLIFTLSYFIGCASHLTDVQRTLTHLPAGIGPLACELVIRFINVTLSATSDIGERTTLSPGLEIWRFKNEQWNPLLQHRRETSGKYKNVPRLSEGEIDDRETLAKNGNPSCETTPERKGWGGGRAEKQRTRVKNKACPREKSTIHFDGGGCTEVARGHAHGPGTLRGSGTPNDGEVKKKGVGTPRS</sequence>
<evidence type="ECO:0000313" key="2">
    <source>
        <dbReference type="EMBL" id="GIY63868.1"/>
    </source>
</evidence>
<accession>A0AAV4V1F9</accession>
<feature type="region of interest" description="Disordered" evidence="1">
    <location>
        <begin position="123"/>
        <end position="208"/>
    </location>
</feature>
<dbReference type="AlphaFoldDB" id="A0AAV4V1F9"/>